<evidence type="ECO:0000256" key="5">
    <source>
        <dbReference type="ARBA" id="ARBA00022525"/>
    </source>
</evidence>
<comment type="subcellular location">
    <subcellularLocation>
        <location evidence="1 10">Secreted</location>
    </subcellularLocation>
</comment>
<comment type="similarity">
    <text evidence="3 10">Belongs to the intercrine beta (chemokine CC) family.</text>
</comment>
<evidence type="ECO:0000256" key="11">
    <source>
        <dbReference type="SAM" id="MobiDB-lite"/>
    </source>
</evidence>
<reference evidence="13" key="3">
    <citation type="submission" date="2025-09" db="UniProtKB">
        <authorList>
            <consortium name="Ensembl"/>
        </authorList>
    </citation>
    <scope>IDENTIFICATION</scope>
</reference>
<keyword evidence="4 10" id="KW-0202">Cytokine</keyword>
<dbReference type="InterPro" id="IPR036048">
    <property type="entry name" value="Interleukin_8-like_sf"/>
</dbReference>
<comment type="function">
    <text evidence="8">Monokine with inflammatory and chemokinetic properties. Binds to CCR1, CCR4 and CCR5. One of the major HIV-suppressive factors produced by CD8+ T-cells. Recombinant MIP-1-alpha induces a dose-dependent inhibition of different strains of HIV-1, HIV-2, and simian immunodeficiency virus (SIV).</text>
</comment>
<dbReference type="PROSITE" id="PS00472">
    <property type="entry name" value="SMALL_CYTOKINES_CC"/>
    <property type="match status" value="1"/>
</dbReference>
<accession>A0A8B9YKM4</accession>
<comment type="subunit">
    <text evidence="9">Self-associates. Also heterodimer of MIP-1-alpha(4-69) and MIP-1-beta(3-69). Interacts with CCR1.</text>
</comment>
<dbReference type="PROSITE" id="PS51257">
    <property type="entry name" value="PROKAR_LIPOPROTEIN"/>
    <property type="match status" value="1"/>
</dbReference>
<evidence type="ECO:0000256" key="6">
    <source>
        <dbReference type="ARBA" id="ARBA00022729"/>
    </source>
</evidence>
<dbReference type="PRINTS" id="PR01731">
    <property type="entry name" value="LYMPHOTACTIN"/>
</dbReference>
<dbReference type="InterPro" id="IPR000827">
    <property type="entry name" value="Chemokine_CC_CS"/>
</dbReference>
<dbReference type="GO" id="GO:0061844">
    <property type="term" value="P:antimicrobial humoral immune response mediated by antimicrobial peptide"/>
    <property type="evidence" value="ECO:0007669"/>
    <property type="project" value="TreeGrafter"/>
</dbReference>
<evidence type="ECO:0000256" key="3">
    <source>
        <dbReference type="ARBA" id="ARBA00010868"/>
    </source>
</evidence>
<dbReference type="SMART" id="SM00199">
    <property type="entry name" value="SCY"/>
    <property type="match status" value="1"/>
</dbReference>
<comment type="similarity">
    <text evidence="2">Belongs to the intercrine gamma family.</text>
</comment>
<dbReference type="GO" id="GO:0006954">
    <property type="term" value="P:inflammatory response"/>
    <property type="evidence" value="ECO:0007669"/>
    <property type="project" value="TreeGrafter"/>
</dbReference>
<dbReference type="PANTHER" id="PTHR12015">
    <property type="entry name" value="SMALL INDUCIBLE CYTOKINE A"/>
    <property type="match status" value="1"/>
</dbReference>
<feature type="domain" description="Chemokine interleukin-8-like" evidence="12">
    <location>
        <begin position="27"/>
        <end position="85"/>
    </location>
</feature>
<evidence type="ECO:0000256" key="4">
    <source>
        <dbReference type="ARBA" id="ARBA00022514"/>
    </source>
</evidence>
<dbReference type="GO" id="GO:0008009">
    <property type="term" value="F:chemokine activity"/>
    <property type="evidence" value="ECO:0007669"/>
    <property type="project" value="InterPro"/>
</dbReference>
<keyword evidence="14" id="KW-1185">Reference proteome</keyword>
<dbReference type="SUPFAM" id="SSF54117">
    <property type="entry name" value="Interleukin 8-like chemokines"/>
    <property type="match status" value="1"/>
</dbReference>
<dbReference type="Ensembl" id="ENSBGRT00000044315.1">
    <property type="protein sequence ID" value="ENSBGRP00000038250.1"/>
    <property type="gene ID" value="ENSBGRG00000023893.1"/>
</dbReference>
<dbReference type="Gene3D" id="2.40.50.40">
    <property type="match status" value="1"/>
</dbReference>
<dbReference type="CDD" id="cd00272">
    <property type="entry name" value="Chemokine_CC"/>
    <property type="match status" value="1"/>
</dbReference>
<evidence type="ECO:0000256" key="2">
    <source>
        <dbReference type="ARBA" id="ARBA00006894"/>
    </source>
</evidence>
<dbReference type="GO" id="GO:0048020">
    <property type="term" value="F:CCR chemokine receptor binding"/>
    <property type="evidence" value="ECO:0007669"/>
    <property type="project" value="TreeGrafter"/>
</dbReference>
<sequence>MKVLVAAVFVLCTVALCSCARGKVHTPPTCCFTYTSGKIPRGNVVNYFKTSSNCPKSGIIFLTRRGLSVCVDPADMVQKEPIEMWAETGPQGPEQGDCKPGSFLSHESLSPPLTTFWKLSLL</sequence>
<feature type="signal peptide" evidence="10">
    <location>
        <begin position="1"/>
        <end position="19"/>
    </location>
</feature>
<evidence type="ECO:0000256" key="9">
    <source>
        <dbReference type="ARBA" id="ARBA00046726"/>
    </source>
</evidence>
<dbReference type="InterPro" id="IPR001811">
    <property type="entry name" value="Chemokine_IL8-like_dom"/>
</dbReference>
<dbReference type="GeneTree" id="ENSGT00990000211580"/>
<dbReference type="InterPro" id="IPR039809">
    <property type="entry name" value="Chemokine_b/g/d"/>
</dbReference>
<evidence type="ECO:0000256" key="1">
    <source>
        <dbReference type="ARBA" id="ARBA00004613"/>
    </source>
</evidence>
<keyword evidence="5 10" id="KW-0964">Secreted</keyword>
<feature type="region of interest" description="Disordered" evidence="11">
    <location>
        <begin position="87"/>
        <end position="106"/>
    </location>
</feature>
<evidence type="ECO:0000256" key="10">
    <source>
        <dbReference type="RuleBase" id="RU361150"/>
    </source>
</evidence>
<dbReference type="PANTHER" id="PTHR12015:SF183">
    <property type="entry name" value="C-C MOTIF CHEMOKINE 3"/>
    <property type="match status" value="1"/>
</dbReference>
<dbReference type="Proteomes" id="UP000694520">
    <property type="component" value="Chromosome 19"/>
</dbReference>
<evidence type="ECO:0000313" key="14">
    <source>
        <dbReference type="Proteomes" id="UP000694520"/>
    </source>
</evidence>
<evidence type="ECO:0000259" key="12">
    <source>
        <dbReference type="SMART" id="SM00199"/>
    </source>
</evidence>
<dbReference type="GO" id="GO:0005615">
    <property type="term" value="C:extracellular space"/>
    <property type="evidence" value="ECO:0007669"/>
    <property type="project" value="UniProtKB-KW"/>
</dbReference>
<reference evidence="13" key="2">
    <citation type="submission" date="2025-08" db="UniProtKB">
        <authorList>
            <consortium name="Ensembl"/>
        </authorList>
    </citation>
    <scope>IDENTIFICATION</scope>
</reference>
<dbReference type="FunFam" id="2.40.50.40:FF:000002">
    <property type="entry name" value="C-C motif chemokine"/>
    <property type="match status" value="1"/>
</dbReference>
<evidence type="ECO:0000313" key="13">
    <source>
        <dbReference type="Ensembl" id="ENSBGRP00000038250.1"/>
    </source>
</evidence>
<dbReference type="AlphaFoldDB" id="A0A8B9YKM4"/>
<reference evidence="13" key="1">
    <citation type="submission" date="2019-05" db="EMBL/GenBank/DDBJ databases">
        <authorList>
            <person name="Zhang S."/>
            <person name="Liu J."/>
        </authorList>
    </citation>
    <scope>NUCLEOTIDE SEQUENCE [LARGE SCALE GENOMIC DNA]</scope>
</reference>
<name>A0A8B9YKM4_BOSMU</name>
<dbReference type="GO" id="GO:0030335">
    <property type="term" value="P:positive regulation of cell migration"/>
    <property type="evidence" value="ECO:0007669"/>
    <property type="project" value="TreeGrafter"/>
</dbReference>
<protein>
    <recommendedName>
        <fullName evidence="10">C-C motif chemokine</fullName>
    </recommendedName>
</protein>
<proteinExistence type="inferred from homology"/>
<dbReference type="InterPro" id="IPR008105">
    <property type="entry name" value="Chemokine_XCL1/XCL2"/>
</dbReference>
<evidence type="ECO:0000256" key="8">
    <source>
        <dbReference type="ARBA" id="ARBA00044740"/>
    </source>
</evidence>
<feature type="chain" id="PRO_5034417223" description="C-C motif chemokine" evidence="10">
    <location>
        <begin position="20"/>
        <end position="122"/>
    </location>
</feature>
<dbReference type="GO" id="GO:0070098">
    <property type="term" value="P:chemokine-mediated signaling pathway"/>
    <property type="evidence" value="ECO:0007669"/>
    <property type="project" value="TreeGrafter"/>
</dbReference>
<dbReference type="Pfam" id="PF00048">
    <property type="entry name" value="IL8"/>
    <property type="match status" value="1"/>
</dbReference>
<evidence type="ECO:0000256" key="7">
    <source>
        <dbReference type="ARBA" id="ARBA00023157"/>
    </source>
</evidence>
<keyword evidence="10" id="KW-0145">Chemotaxis</keyword>
<keyword evidence="6 10" id="KW-0732">Signal</keyword>
<organism evidence="13 14">
    <name type="scientific">Bos mutus grunniens</name>
    <name type="common">Wild yak</name>
    <name type="synonym">Bos grunniens</name>
    <dbReference type="NCBI Taxonomy" id="30521"/>
    <lineage>
        <taxon>Eukaryota</taxon>
        <taxon>Metazoa</taxon>
        <taxon>Chordata</taxon>
        <taxon>Craniata</taxon>
        <taxon>Vertebrata</taxon>
        <taxon>Euteleostomi</taxon>
        <taxon>Mammalia</taxon>
        <taxon>Eutheria</taxon>
        <taxon>Laurasiatheria</taxon>
        <taxon>Artiodactyla</taxon>
        <taxon>Ruminantia</taxon>
        <taxon>Pecora</taxon>
        <taxon>Bovidae</taxon>
        <taxon>Bovinae</taxon>
        <taxon>Bos</taxon>
    </lineage>
</organism>
<keyword evidence="7" id="KW-1015">Disulfide bond</keyword>